<proteinExistence type="predicted"/>
<reference evidence="1 2" key="1">
    <citation type="submission" date="2023-03" db="EMBL/GenBank/DDBJ databases">
        <title>High recombination rates correlate with genetic variation in Cardiocondyla obscurior ants.</title>
        <authorList>
            <person name="Errbii M."/>
        </authorList>
    </citation>
    <scope>NUCLEOTIDE SEQUENCE [LARGE SCALE GENOMIC DNA]</scope>
    <source>
        <strain evidence="1">Alpha-2009</strain>
        <tissue evidence="1">Whole body</tissue>
    </source>
</reference>
<dbReference type="AlphaFoldDB" id="A0AAW2FYB3"/>
<evidence type="ECO:0000313" key="2">
    <source>
        <dbReference type="Proteomes" id="UP001430953"/>
    </source>
</evidence>
<name>A0AAW2FYB3_9HYME</name>
<gene>
    <name evidence="1" type="ORF">PUN28_009503</name>
</gene>
<protein>
    <submittedName>
        <fullName evidence="1">Uncharacterized protein</fullName>
    </submittedName>
</protein>
<dbReference type="Proteomes" id="UP001430953">
    <property type="component" value="Unassembled WGS sequence"/>
</dbReference>
<evidence type="ECO:0000313" key="1">
    <source>
        <dbReference type="EMBL" id="KAL0118917.1"/>
    </source>
</evidence>
<sequence>MDASCVMTSNDRECVNPKSRTAPLLADRKTVRHRPKANQKVATRHVSIKDTFAFATKRDDSTAVLARTKLLLSSYYSPESLS</sequence>
<comment type="caution">
    <text evidence="1">The sequence shown here is derived from an EMBL/GenBank/DDBJ whole genome shotgun (WGS) entry which is preliminary data.</text>
</comment>
<accession>A0AAW2FYB3</accession>
<keyword evidence="2" id="KW-1185">Reference proteome</keyword>
<dbReference type="EMBL" id="JADYXP020000008">
    <property type="protein sequence ID" value="KAL0118917.1"/>
    <property type="molecule type" value="Genomic_DNA"/>
</dbReference>
<organism evidence="1 2">
    <name type="scientific">Cardiocondyla obscurior</name>
    <dbReference type="NCBI Taxonomy" id="286306"/>
    <lineage>
        <taxon>Eukaryota</taxon>
        <taxon>Metazoa</taxon>
        <taxon>Ecdysozoa</taxon>
        <taxon>Arthropoda</taxon>
        <taxon>Hexapoda</taxon>
        <taxon>Insecta</taxon>
        <taxon>Pterygota</taxon>
        <taxon>Neoptera</taxon>
        <taxon>Endopterygota</taxon>
        <taxon>Hymenoptera</taxon>
        <taxon>Apocrita</taxon>
        <taxon>Aculeata</taxon>
        <taxon>Formicoidea</taxon>
        <taxon>Formicidae</taxon>
        <taxon>Myrmicinae</taxon>
        <taxon>Cardiocondyla</taxon>
    </lineage>
</organism>